<accession>A0AAW1HP74</accession>
<dbReference type="InterPro" id="IPR042197">
    <property type="entry name" value="Apaf_helical"/>
</dbReference>
<dbReference type="InterPro" id="IPR044974">
    <property type="entry name" value="Disease_R_plants"/>
</dbReference>
<dbReference type="FunFam" id="1.10.10.10:FF:000322">
    <property type="entry name" value="Probable disease resistance protein At1g63360"/>
    <property type="match status" value="1"/>
</dbReference>
<dbReference type="Proteomes" id="UP001443914">
    <property type="component" value="Unassembled WGS sequence"/>
</dbReference>
<reference evidence="7" key="1">
    <citation type="submission" date="2024-03" db="EMBL/GenBank/DDBJ databases">
        <title>WGS assembly of Saponaria officinalis var. Norfolk2.</title>
        <authorList>
            <person name="Jenkins J."/>
            <person name="Shu S."/>
            <person name="Grimwood J."/>
            <person name="Barry K."/>
            <person name="Goodstein D."/>
            <person name="Schmutz J."/>
            <person name="Leebens-Mack J."/>
            <person name="Osbourn A."/>
        </authorList>
    </citation>
    <scope>NUCLEOTIDE SEQUENCE [LARGE SCALE GENOMIC DNA]</scope>
    <source>
        <strain evidence="7">JIC</strain>
    </source>
</reference>
<evidence type="ECO:0000313" key="8">
    <source>
        <dbReference type="Proteomes" id="UP001443914"/>
    </source>
</evidence>
<dbReference type="PANTHER" id="PTHR23155">
    <property type="entry name" value="DISEASE RESISTANCE PROTEIN RP"/>
    <property type="match status" value="1"/>
</dbReference>
<dbReference type="PRINTS" id="PR00364">
    <property type="entry name" value="DISEASERSIST"/>
</dbReference>
<name>A0AAW1HP74_SAPOF</name>
<dbReference type="Gene3D" id="1.10.8.430">
    <property type="entry name" value="Helical domain of apoptotic protease-activating factors"/>
    <property type="match status" value="1"/>
</dbReference>
<dbReference type="GO" id="GO:0098542">
    <property type="term" value="P:defense response to other organism"/>
    <property type="evidence" value="ECO:0007669"/>
    <property type="project" value="TreeGrafter"/>
</dbReference>
<proteinExistence type="predicted"/>
<dbReference type="Gene3D" id="1.10.10.10">
    <property type="entry name" value="Winged helix-like DNA-binding domain superfamily/Winged helix DNA-binding domain"/>
    <property type="match status" value="1"/>
</dbReference>
<dbReference type="InterPro" id="IPR027417">
    <property type="entry name" value="P-loop_NTPase"/>
</dbReference>
<dbReference type="Pfam" id="PF23598">
    <property type="entry name" value="LRR_14"/>
    <property type="match status" value="1"/>
</dbReference>
<evidence type="ECO:0000256" key="1">
    <source>
        <dbReference type="ARBA" id="ARBA00022737"/>
    </source>
</evidence>
<dbReference type="Gene3D" id="3.80.10.10">
    <property type="entry name" value="Ribonuclease Inhibitor"/>
    <property type="match status" value="1"/>
</dbReference>
<dbReference type="Pfam" id="PF00931">
    <property type="entry name" value="NB-ARC"/>
    <property type="match status" value="1"/>
</dbReference>
<dbReference type="InterPro" id="IPR055414">
    <property type="entry name" value="LRR_R13L4/SHOC2-like"/>
</dbReference>
<feature type="compositionally biased region" description="Basic and acidic residues" evidence="3">
    <location>
        <begin position="114"/>
        <end position="123"/>
    </location>
</feature>
<gene>
    <name evidence="7" type="ORF">RND81_11G194300</name>
</gene>
<dbReference type="InterPro" id="IPR002182">
    <property type="entry name" value="NB-ARC"/>
</dbReference>
<dbReference type="Pfam" id="PF23559">
    <property type="entry name" value="WHD_DRP"/>
    <property type="match status" value="1"/>
</dbReference>
<evidence type="ECO:0000256" key="3">
    <source>
        <dbReference type="SAM" id="MobiDB-lite"/>
    </source>
</evidence>
<organism evidence="7 8">
    <name type="scientific">Saponaria officinalis</name>
    <name type="common">Common soapwort</name>
    <name type="synonym">Lychnis saponaria</name>
    <dbReference type="NCBI Taxonomy" id="3572"/>
    <lineage>
        <taxon>Eukaryota</taxon>
        <taxon>Viridiplantae</taxon>
        <taxon>Streptophyta</taxon>
        <taxon>Embryophyta</taxon>
        <taxon>Tracheophyta</taxon>
        <taxon>Spermatophyta</taxon>
        <taxon>Magnoliopsida</taxon>
        <taxon>eudicotyledons</taxon>
        <taxon>Gunneridae</taxon>
        <taxon>Pentapetalae</taxon>
        <taxon>Caryophyllales</taxon>
        <taxon>Caryophyllaceae</taxon>
        <taxon>Caryophylleae</taxon>
        <taxon>Saponaria</taxon>
    </lineage>
</organism>
<protein>
    <submittedName>
        <fullName evidence="7">Uncharacterized protein</fullName>
    </submittedName>
</protein>
<dbReference type="GO" id="GO:0043531">
    <property type="term" value="F:ADP binding"/>
    <property type="evidence" value="ECO:0007669"/>
    <property type="project" value="InterPro"/>
</dbReference>
<dbReference type="SUPFAM" id="SSF52058">
    <property type="entry name" value="L domain-like"/>
    <property type="match status" value="1"/>
</dbReference>
<sequence>MIESSLSFAIQHIESKIDKSSNASARVKSEANALVLELRNVNKLLHGAAGSTGLNTSHGLRRLLGELRNIVHNAEDEVDTVVVEYSTLPNYFGLGGSRALKKLQQLNKRAKEVKSKLDEHFEGSSKGPISPARSSGSAEDPAPAAGNVVIGIDDEISTVVNLLTKKSNDGQQPVHKLAIVGMGGSGKTTLARSIYNHKVVKNHFQYQAWVSVSHGWDNPLMLSDILTQFRGQKSRFSLYSLFSVRHKDEEHEDESNMLVPQRVSQLNNLLNQKSCLLVIDDVWDFKSLNTFIDLIQEGGSNSQTYTIIITSRQTPSFNHINWHIRQPERLADEDCWELFSKVASNSPEPLSEKYRGLAMEMLTRCQGLPLAIVALASLLKTKEDKMQEWQRVSYRITGTDATSMYGPVNEILGLSYEQLPYHLKPCFLYLGLFPEGSTISGGTLIRMWIAEGFITPISEESLEVAGTRYLQELIDHTMVEVVRKTYSGKVKTIRIHDIMRDFCISRGRDLDFLAVSGSGPQAIGKTSRRCTINLSNTLILPADSAHLRTLALFGKSSTGGVLESHSSRVNHRYLNLADVCHMYRLLRVLDIFGISSIDGTLPKEIGSLIHLTYLRIRSTNIRRLPKSIGKLRNLLTLDYWDVFTDSEVIVPNVLWRLKKLRHLYLPNEMSGSIEALKLHTLKNLITLWGVGGGKWMLKEMGKLSSTLSKLYIHGISDKDQFKAVLECTAMIENKNLYALALDWYNIEIGSLDALASKDSLRKLRLIGKAPDVSQERQFPSNLGKLELYYTQLQKQETMAHLGKLVGLKVLRLSKDSYIGSKWICDYDAFPVLEELKLTNLQKLMEWEIEEGAMPCLKKLSIISCSKLERIPEGLENVKHLEKLDIERMPSTFVTRLQKVKEWNGEEKEGEDCHIIKHIPKVVIRDSCAP</sequence>
<evidence type="ECO:0000259" key="4">
    <source>
        <dbReference type="Pfam" id="PF00931"/>
    </source>
</evidence>
<keyword evidence="2" id="KW-0611">Plant defense</keyword>
<dbReference type="InterPro" id="IPR058922">
    <property type="entry name" value="WHD_DRP"/>
</dbReference>
<dbReference type="InterPro" id="IPR036388">
    <property type="entry name" value="WH-like_DNA-bd_sf"/>
</dbReference>
<feature type="domain" description="NB-ARC" evidence="4">
    <location>
        <begin position="154"/>
        <end position="345"/>
    </location>
</feature>
<evidence type="ECO:0000313" key="7">
    <source>
        <dbReference type="EMBL" id="KAK9678187.1"/>
    </source>
</evidence>
<keyword evidence="1" id="KW-0677">Repeat</keyword>
<evidence type="ECO:0000259" key="5">
    <source>
        <dbReference type="Pfam" id="PF23559"/>
    </source>
</evidence>
<dbReference type="SUPFAM" id="SSF52540">
    <property type="entry name" value="P-loop containing nucleoside triphosphate hydrolases"/>
    <property type="match status" value="1"/>
</dbReference>
<dbReference type="Gene3D" id="3.40.50.300">
    <property type="entry name" value="P-loop containing nucleotide triphosphate hydrolases"/>
    <property type="match status" value="1"/>
</dbReference>
<evidence type="ECO:0000259" key="6">
    <source>
        <dbReference type="Pfam" id="PF23598"/>
    </source>
</evidence>
<dbReference type="AlphaFoldDB" id="A0AAW1HP74"/>
<feature type="domain" description="Disease resistance R13L4/SHOC-2-like LRR" evidence="6">
    <location>
        <begin position="580"/>
        <end position="886"/>
    </location>
</feature>
<feature type="domain" description="Disease resistance protein winged helix" evidence="5">
    <location>
        <begin position="432"/>
        <end position="502"/>
    </location>
</feature>
<keyword evidence="8" id="KW-1185">Reference proteome</keyword>
<dbReference type="EMBL" id="JBDFQZ010000011">
    <property type="protein sequence ID" value="KAK9678187.1"/>
    <property type="molecule type" value="Genomic_DNA"/>
</dbReference>
<feature type="region of interest" description="Disordered" evidence="3">
    <location>
        <begin position="114"/>
        <end position="144"/>
    </location>
</feature>
<evidence type="ECO:0000256" key="2">
    <source>
        <dbReference type="ARBA" id="ARBA00022821"/>
    </source>
</evidence>
<dbReference type="InterPro" id="IPR032675">
    <property type="entry name" value="LRR_dom_sf"/>
</dbReference>
<comment type="caution">
    <text evidence="7">The sequence shown here is derived from an EMBL/GenBank/DDBJ whole genome shotgun (WGS) entry which is preliminary data.</text>
</comment>
<dbReference type="PANTHER" id="PTHR23155:SF1185">
    <property type="entry name" value="DISEASE RESISTANCE RPP8-LIKE PROTEIN 3-RELATED"/>
    <property type="match status" value="1"/>
</dbReference>